<evidence type="ECO:0000259" key="6">
    <source>
        <dbReference type="SMART" id="SM00235"/>
    </source>
</evidence>
<comment type="cofactor">
    <cofactor evidence="1">
        <name>Ca(2+)</name>
        <dbReference type="ChEBI" id="CHEBI:29108"/>
    </cofactor>
</comment>
<dbReference type="NCBIfam" id="NF012211">
    <property type="entry name" value="tand_rpt_95"/>
    <property type="match status" value="2"/>
</dbReference>
<dbReference type="SUPFAM" id="SSF55486">
    <property type="entry name" value="Metalloproteases ('zincins'), catalytic domain"/>
    <property type="match status" value="1"/>
</dbReference>
<evidence type="ECO:0000256" key="5">
    <source>
        <dbReference type="ARBA" id="ARBA00022737"/>
    </source>
</evidence>
<evidence type="ECO:0000256" key="1">
    <source>
        <dbReference type="ARBA" id="ARBA00001913"/>
    </source>
</evidence>
<dbReference type="Pfam" id="PF08548">
    <property type="entry name" value="Peptidase_M10_C"/>
    <property type="match status" value="1"/>
</dbReference>
<dbReference type="Gene3D" id="2.60.40.3440">
    <property type="match status" value="1"/>
</dbReference>
<dbReference type="Gene3D" id="3.40.390.10">
    <property type="entry name" value="Collagenase (Catalytic Domain)"/>
    <property type="match status" value="1"/>
</dbReference>
<dbReference type="InterPro" id="IPR001343">
    <property type="entry name" value="Hemolysn_Ca-bd"/>
</dbReference>
<dbReference type="InterPro" id="IPR011049">
    <property type="entry name" value="Serralysin-like_metalloprot_C"/>
</dbReference>
<accession>A0ABW3IUH2</accession>
<dbReference type="Pfam" id="PF17963">
    <property type="entry name" value="Big_9"/>
    <property type="match status" value="2"/>
</dbReference>
<comment type="similarity">
    <text evidence="3">Belongs to the peptidase M10B family.</text>
</comment>
<dbReference type="RefSeq" id="WP_386077051.1">
    <property type="nucleotide sequence ID" value="NZ_JBHTJT010000047.1"/>
</dbReference>
<protein>
    <submittedName>
        <fullName evidence="7">Ig-like domain-containing protein</fullName>
    </submittedName>
</protein>
<dbReference type="InterPro" id="IPR034033">
    <property type="entry name" value="Serralysin-like"/>
</dbReference>
<keyword evidence="5" id="KW-0677">Repeat</keyword>
<dbReference type="InterPro" id="IPR010221">
    <property type="entry name" value="VCBS_dom"/>
</dbReference>
<dbReference type="CDD" id="cd04277">
    <property type="entry name" value="ZnMc_serralysin_like"/>
    <property type="match status" value="1"/>
</dbReference>
<dbReference type="Proteomes" id="UP001597108">
    <property type="component" value="Unassembled WGS sequence"/>
</dbReference>
<organism evidence="7 8">
    <name type="scientific">Tropicimonas aquimaris</name>
    <dbReference type="NCBI Taxonomy" id="914152"/>
    <lineage>
        <taxon>Bacteria</taxon>
        <taxon>Pseudomonadati</taxon>
        <taxon>Pseudomonadota</taxon>
        <taxon>Alphaproteobacteria</taxon>
        <taxon>Rhodobacterales</taxon>
        <taxon>Roseobacteraceae</taxon>
        <taxon>Tropicimonas</taxon>
    </lineage>
</organism>
<comment type="subcellular location">
    <subcellularLocation>
        <location evidence="2">Secreted</location>
    </subcellularLocation>
</comment>
<reference evidence="8" key="1">
    <citation type="journal article" date="2019" name="Int. J. Syst. Evol. Microbiol.">
        <title>The Global Catalogue of Microorganisms (GCM) 10K type strain sequencing project: providing services to taxonomists for standard genome sequencing and annotation.</title>
        <authorList>
            <consortium name="The Broad Institute Genomics Platform"/>
            <consortium name="The Broad Institute Genome Sequencing Center for Infectious Disease"/>
            <person name="Wu L."/>
            <person name="Ma J."/>
        </authorList>
    </citation>
    <scope>NUCLEOTIDE SEQUENCE [LARGE SCALE GENOMIC DNA]</scope>
    <source>
        <strain evidence="8">CCUG 60524</strain>
    </source>
</reference>
<dbReference type="Gene3D" id="2.150.10.10">
    <property type="entry name" value="Serralysin-like metalloprotease, C-terminal"/>
    <property type="match status" value="2"/>
</dbReference>
<dbReference type="InterPro" id="IPR013858">
    <property type="entry name" value="Peptidase_M10B_C"/>
</dbReference>
<dbReference type="InterPro" id="IPR006026">
    <property type="entry name" value="Peptidase_Metallo"/>
</dbReference>
<dbReference type="NCBIfam" id="TIGR01965">
    <property type="entry name" value="VCBS_repeat"/>
    <property type="match status" value="1"/>
</dbReference>
<name>A0ABW3IUH2_9RHOB</name>
<dbReference type="PROSITE" id="PS00330">
    <property type="entry name" value="HEMOLYSIN_CALCIUM"/>
    <property type="match status" value="1"/>
</dbReference>
<dbReference type="InterPro" id="IPR018511">
    <property type="entry name" value="Hemolysin-typ_Ca-bd_CS"/>
</dbReference>
<proteinExistence type="inferred from homology"/>
<comment type="caution">
    <text evidence="7">The sequence shown here is derived from an EMBL/GenBank/DDBJ whole genome shotgun (WGS) entry which is preliminary data.</text>
</comment>
<evidence type="ECO:0000256" key="2">
    <source>
        <dbReference type="ARBA" id="ARBA00004613"/>
    </source>
</evidence>
<evidence type="ECO:0000256" key="4">
    <source>
        <dbReference type="ARBA" id="ARBA00022525"/>
    </source>
</evidence>
<evidence type="ECO:0000313" key="7">
    <source>
        <dbReference type="EMBL" id="MFD0981817.1"/>
    </source>
</evidence>
<evidence type="ECO:0000256" key="3">
    <source>
        <dbReference type="ARBA" id="ARBA00009490"/>
    </source>
</evidence>
<dbReference type="InterPro" id="IPR024079">
    <property type="entry name" value="MetalloPept_cat_dom_sf"/>
</dbReference>
<dbReference type="SMART" id="SM00235">
    <property type="entry name" value="ZnMc"/>
    <property type="match status" value="1"/>
</dbReference>
<dbReference type="Pfam" id="PF00353">
    <property type="entry name" value="HemolysinCabind"/>
    <property type="match status" value="2"/>
</dbReference>
<dbReference type="SUPFAM" id="SSF51120">
    <property type="entry name" value="beta-Roll"/>
    <property type="match status" value="2"/>
</dbReference>
<keyword evidence="4" id="KW-0964">Secreted</keyword>
<sequence>MGKPTRGSKGKDVLDTDTGTIQLAGGQGDDLYVVDDPAIKIVERRNGGTDTVETSVSFELQDWVENLSLSGAEAISGTGNDLANTLTGNDADNELYGLGGNDVLDGGDGNDLLDGGDGFDIAIYDRDFSDYLIEIGTDGIYVSSYVNGEIVATDILVDVEMLVFADREVLIAELLPSNPVPDDPAPLPVAEDDFVSLDEDTTISIDVLANDQGDQLSIAAVGSAQLGEVAIAADGTITYTPIPNANGTDSFEYTLTDAFGNSSTGTIHLEITPVNDAPQAIGDQFEVNGVGGFISPSSLLDNDLDPDGEPLSIATYDGTTANGGTVTIDENGVFSYQAPAAYDAGAPASQSDSFTYTVTDGHGGTSTATVSLTLIGEPDLNAPDVEHAPDYVLDALLAEGTGETSLRWNADQPLGTGTTIAYCFLDVVPGYYSASASEREGFEPFTEQQRSVALEALEQISSFTDITFAEVSDPSQAQLTFGNADLPGGAGWAYLPGNLSDISGDIWIDSTVSSNADLEPGGDGYMRIFHEIGHALGLKHPHESPALPDPEDTRQFTMMSYMEHAGTAGVEPSTYMVYDIAALQYLYGVGEDRSGDDTYLVNASNDDVMTIWDDGGHDTIDASSSVSGVTLNLEAGSFSTAGKAYGWYPLSDNIGIAYGTRIEDAFGGAGDDVLLGNDANNRLAGGQGNDSLTGGEGADIYAFGAGWGEDTISDFQDGLDMLDFTAAGCAFTDLEMTSTTRGVLLSLGDDTLLLAGITTDQIDQDDFWIDGTANDPLALLA</sequence>
<dbReference type="Gene3D" id="2.60.40.2810">
    <property type="match status" value="1"/>
</dbReference>
<keyword evidence="8" id="KW-1185">Reference proteome</keyword>
<dbReference type="EMBL" id="JBHTJT010000047">
    <property type="protein sequence ID" value="MFD0981817.1"/>
    <property type="molecule type" value="Genomic_DNA"/>
</dbReference>
<feature type="domain" description="Peptidase metallopeptidase" evidence="6">
    <location>
        <begin position="404"/>
        <end position="589"/>
    </location>
</feature>
<evidence type="ECO:0000313" key="8">
    <source>
        <dbReference type="Proteomes" id="UP001597108"/>
    </source>
</evidence>
<gene>
    <name evidence="7" type="ORF">ACFQ2S_19455</name>
</gene>
<dbReference type="PRINTS" id="PR00313">
    <property type="entry name" value="CABNDNGRPT"/>
</dbReference>